<dbReference type="NCBIfam" id="NF003814">
    <property type="entry name" value="PRK05406.1-3"/>
    <property type="match status" value="1"/>
</dbReference>
<dbReference type="SUPFAM" id="SSF56059">
    <property type="entry name" value="Glutathione synthetase ATP-binding domain-like"/>
    <property type="match status" value="1"/>
</dbReference>
<dbReference type="CDD" id="cd10787">
    <property type="entry name" value="LamB_YcsF_like"/>
    <property type="match status" value="1"/>
</dbReference>
<dbReference type="GO" id="GO:0046873">
    <property type="term" value="F:metal ion transmembrane transporter activity"/>
    <property type="evidence" value="ECO:0007669"/>
    <property type="project" value="InterPro"/>
</dbReference>
<feature type="transmembrane region" description="Helical" evidence="13">
    <location>
        <begin position="190"/>
        <end position="214"/>
    </location>
</feature>
<dbReference type="NCBIfam" id="NF003969">
    <property type="entry name" value="PRK05463.1"/>
    <property type="match status" value="1"/>
</dbReference>
<feature type="transmembrane region" description="Helical" evidence="13">
    <location>
        <begin position="19"/>
        <end position="36"/>
    </location>
</feature>
<dbReference type="PANTHER" id="PTHR48095">
    <property type="entry name" value="PYRUVATE CARBOXYLASE SUBUNIT A"/>
    <property type="match status" value="1"/>
</dbReference>
<feature type="transmembrane region" description="Helical" evidence="13">
    <location>
        <begin position="152"/>
        <end position="170"/>
    </location>
</feature>
<dbReference type="GO" id="GO:0016874">
    <property type="term" value="F:ligase activity"/>
    <property type="evidence" value="ECO:0007669"/>
    <property type="project" value="UniProtKB-KW"/>
</dbReference>
<keyword evidence="5 12" id="KW-0547">Nucleotide-binding</keyword>
<dbReference type="InterPro" id="IPR011764">
    <property type="entry name" value="Biotin_carboxylation_dom"/>
</dbReference>
<dbReference type="InterPro" id="IPR011330">
    <property type="entry name" value="Glyco_hydro/deAcase_b/a-brl"/>
</dbReference>
<dbReference type="InterPro" id="IPR009906">
    <property type="entry name" value="D-Glu_cyclase"/>
</dbReference>
<evidence type="ECO:0000256" key="13">
    <source>
        <dbReference type="SAM" id="Phobius"/>
    </source>
</evidence>
<name>A0A0A2VTT3_BEABA</name>
<evidence type="ECO:0000256" key="11">
    <source>
        <dbReference type="ARBA" id="ARBA00023267"/>
    </source>
</evidence>
<proteinExistence type="inferred from homology"/>
<dbReference type="GO" id="GO:0046872">
    <property type="term" value="F:metal ion binding"/>
    <property type="evidence" value="ECO:0007669"/>
    <property type="project" value="InterPro"/>
</dbReference>
<dbReference type="CDD" id="cd06850">
    <property type="entry name" value="biotinyl_domain"/>
    <property type="match status" value="1"/>
</dbReference>
<dbReference type="PROSITE" id="PS00867">
    <property type="entry name" value="CPSASE_2"/>
    <property type="match status" value="1"/>
</dbReference>
<dbReference type="Pfam" id="PF01566">
    <property type="entry name" value="Nramp"/>
    <property type="match status" value="1"/>
</dbReference>
<dbReference type="PROSITE" id="PS50968">
    <property type="entry name" value="BIOTINYL_LIPOYL"/>
    <property type="match status" value="1"/>
</dbReference>
<feature type="transmembrane region" description="Helical" evidence="13">
    <location>
        <begin position="287"/>
        <end position="310"/>
    </location>
</feature>
<dbReference type="InterPro" id="IPR005501">
    <property type="entry name" value="LamB/YcsF/PxpA-like"/>
</dbReference>
<dbReference type="GO" id="GO:0016787">
    <property type="term" value="F:hydrolase activity"/>
    <property type="evidence" value="ECO:0007669"/>
    <property type="project" value="UniProtKB-KW"/>
</dbReference>
<dbReference type="InterPro" id="IPR038021">
    <property type="entry name" value="Putative_hydro-lyase"/>
</dbReference>
<accession>A0A0A2VTT3</accession>
<evidence type="ECO:0000256" key="5">
    <source>
        <dbReference type="ARBA" id="ARBA00022741"/>
    </source>
</evidence>
<dbReference type="STRING" id="1245745.A0A0A2VTT3"/>
<dbReference type="InterPro" id="IPR003778">
    <property type="entry name" value="CT_A_B"/>
</dbReference>
<dbReference type="Gene3D" id="3.30.470.20">
    <property type="entry name" value="ATP-grasp fold, B domain"/>
    <property type="match status" value="1"/>
</dbReference>
<dbReference type="GO" id="GO:0016829">
    <property type="term" value="F:lyase activity"/>
    <property type="evidence" value="ECO:0007669"/>
    <property type="project" value="UniProtKB-KW"/>
</dbReference>
<feature type="domain" description="ATP-grasp" evidence="15">
    <location>
        <begin position="1494"/>
        <end position="1691"/>
    </location>
</feature>
<feature type="domain" description="Lipoyl-binding" evidence="14">
    <location>
        <begin position="1871"/>
        <end position="1947"/>
    </location>
</feature>
<evidence type="ECO:0000313" key="17">
    <source>
        <dbReference type="EMBL" id="KGQ11326.1"/>
    </source>
</evidence>
<dbReference type="Pfam" id="PF02786">
    <property type="entry name" value="CPSase_L_D2"/>
    <property type="match status" value="1"/>
</dbReference>
<dbReference type="FunFam" id="3.30.2040.10:FF:000001">
    <property type="entry name" value="D-glutamate cyclase, mitochondrial"/>
    <property type="match status" value="1"/>
</dbReference>
<feature type="transmembrane region" description="Helical" evidence="13">
    <location>
        <begin position="119"/>
        <end position="140"/>
    </location>
</feature>
<dbReference type="InterPro" id="IPR003833">
    <property type="entry name" value="CT_C_D"/>
</dbReference>
<dbReference type="Pfam" id="PF03746">
    <property type="entry name" value="LamB_YcsF"/>
    <property type="match status" value="1"/>
</dbReference>
<keyword evidence="6" id="KW-0378">Hydrolase</keyword>
<dbReference type="NCBIfam" id="NF003816">
    <property type="entry name" value="PRK05406.1-5"/>
    <property type="match status" value="1"/>
</dbReference>
<dbReference type="SUPFAM" id="SSF160467">
    <property type="entry name" value="PH0987 N-terminal domain-like"/>
    <property type="match status" value="1"/>
</dbReference>
<comment type="caution">
    <text evidence="17">The sequence shown here is derived from an EMBL/GenBank/DDBJ whole genome shotgun (WGS) entry which is preliminary data.</text>
</comment>
<keyword evidence="4 13" id="KW-0812">Transmembrane</keyword>
<dbReference type="InterPro" id="IPR001882">
    <property type="entry name" value="Biotin_BS"/>
</dbReference>
<feature type="transmembrane region" description="Helical" evidence="13">
    <location>
        <begin position="344"/>
        <end position="367"/>
    </location>
</feature>
<feature type="transmembrane region" description="Helical" evidence="13">
    <location>
        <begin position="235"/>
        <end position="257"/>
    </location>
</feature>
<dbReference type="InterPro" id="IPR016938">
    <property type="entry name" value="UPF0317"/>
</dbReference>
<dbReference type="Pfam" id="PF02626">
    <property type="entry name" value="CT_A_B"/>
    <property type="match status" value="1"/>
</dbReference>
<dbReference type="HOGENOM" id="CLU_234852_0_0_1"/>
<dbReference type="Gene3D" id="3.30.1360.40">
    <property type="match status" value="1"/>
</dbReference>
<dbReference type="SUPFAM" id="SSF51230">
    <property type="entry name" value="Single hybrid motif"/>
    <property type="match status" value="1"/>
</dbReference>
<dbReference type="SUPFAM" id="SSF50891">
    <property type="entry name" value="Cyclophilin-like"/>
    <property type="match status" value="2"/>
</dbReference>
<keyword evidence="3" id="KW-0436">Ligase</keyword>
<dbReference type="PANTHER" id="PTHR48095:SF2">
    <property type="entry name" value="BIOTIN CARBOXYLASE, CHLOROPLASTIC"/>
    <property type="match status" value="1"/>
</dbReference>
<dbReference type="SMART" id="SM00796">
    <property type="entry name" value="AHS1"/>
    <property type="match status" value="1"/>
</dbReference>
<dbReference type="Gene3D" id="3.40.50.20">
    <property type="match status" value="1"/>
</dbReference>
<dbReference type="Gene3D" id="2.40.50.100">
    <property type="match status" value="1"/>
</dbReference>
<feature type="transmembrane region" description="Helical" evidence="13">
    <location>
        <begin position="42"/>
        <end position="64"/>
    </location>
</feature>
<evidence type="ECO:0000256" key="3">
    <source>
        <dbReference type="ARBA" id="ARBA00022598"/>
    </source>
</evidence>
<dbReference type="Pfam" id="PF00364">
    <property type="entry name" value="Biotin_lipoyl"/>
    <property type="match status" value="1"/>
</dbReference>
<dbReference type="Gene3D" id="3.30.2040.10">
    <property type="entry name" value="PSTPO5379-like domain"/>
    <property type="match status" value="1"/>
</dbReference>
<evidence type="ECO:0000259" key="15">
    <source>
        <dbReference type="PROSITE" id="PS50975"/>
    </source>
</evidence>
<dbReference type="InterPro" id="IPR013815">
    <property type="entry name" value="ATP_grasp_subdomain_1"/>
</dbReference>
<comment type="subcellular location">
    <subcellularLocation>
        <location evidence="1">Membrane</location>
        <topology evidence="1">Multi-pass membrane protein</topology>
    </subcellularLocation>
</comment>
<dbReference type="FunFam" id="3.40.50.20:FF:000010">
    <property type="entry name" value="Propionyl-CoA carboxylase subunit alpha"/>
    <property type="match status" value="1"/>
</dbReference>
<comment type="similarity">
    <text evidence="2">Belongs to the D-glutamate cyclase family.</text>
</comment>
<dbReference type="EMBL" id="ANFO01000226">
    <property type="protein sequence ID" value="KGQ11326.1"/>
    <property type="molecule type" value="Genomic_DNA"/>
</dbReference>
<dbReference type="Gene3D" id="3.40.1640.10">
    <property type="entry name" value="PSTPO5379-like"/>
    <property type="match status" value="1"/>
</dbReference>
<dbReference type="PROSITE" id="PS50975">
    <property type="entry name" value="ATP_GRASP"/>
    <property type="match status" value="1"/>
</dbReference>
<protein>
    <submittedName>
        <fullName evidence="17">Acetyl-/propionyl-coenzyme A carboxylase alpha chai n</fullName>
    </submittedName>
</protein>
<dbReference type="Proteomes" id="UP000030106">
    <property type="component" value="Unassembled WGS sequence"/>
</dbReference>
<dbReference type="SUPFAM" id="SSF160920">
    <property type="entry name" value="PSTPO5379-like"/>
    <property type="match status" value="1"/>
</dbReference>
<reference evidence="17 18" key="1">
    <citation type="submission" date="2012-10" db="EMBL/GenBank/DDBJ databases">
        <title>Genome sequencing and analysis of entomopathogenic fungi Beauveria bassiana D1-5.</title>
        <authorList>
            <person name="Li Q."/>
            <person name="Wang L."/>
            <person name="Zhang Z."/>
            <person name="Wang Q."/>
            <person name="Ren J."/>
            <person name="Wang M."/>
            <person name="Xu W."/>
            <person name="Wang J."/>
            <person name="Lu Y."/>
            <person name="Du Q."/>
            <person name="Sun Z."/>
        </authorList>
    </citation>
    <scope>NUCLEOTIDE SEQUENCE [LARGE SCALE GENOMIC DNA]</scope>
    <source>
        <strain evidence="17 18">D1-5</strain>
    </source>
</reference>
<evidence type="ECO:0000256" key="12">
    <source>
        <dbReference type="PROSITE-ProRule" id="PRU00409"/>
    </source>
</evidence>
<dbReference type="GO" id="GO:0005975">
    <property type="term" value="P:carbohydrate metabolic process"/>
    <property type="evidence" value="ECO:0007669"/>
    <property type="project" value="InterPro"/>
</dbReference>
<dbReference type="Pfam" id="PF02785">
    <property type="entry name" value="Biotin_carb_C"/>
    <property type="match status" value="1"/>
</dbReference>
<dbReference type="SUPFAM" id="SSF88713">
    <property type="entry name" value="Glycoside hydrolase/deacetylase"/>
    <property type="match status" value="1"/>
</dbReference>
<dbReference type="InterPro" id="IPR001046">
    <property type="entry name" value="NRAMP_fam"/>
</dbReference>
<dbReference type="InterPro" id="IPR005482">
    <property type="entry name" value="Biotin_COase_C"/>
</dbReference>
<dbReference type="SUPFAM" id="SSF52440">
    <property type="entry name" value="PreATP-grasp domain"/>
    <property type="match status" value="1"/>
</dbReference>
<dbReference type="InterPro" id="IPR005479">
    <property type="entry name" value="CPAse_ATP-bd"/>
</dbReference>
<feature type="domain" description="Biotin carboxylation" evidence="16">
    <location>
        <begin position="1375"/>
        <end position="1819"/>
    </location>
</feature>
<dbReference type="PROSITE" id="PS00188">
    <property type="entry name" value="BIOTIN"/>
    <property type="match status" value="1"/>
</dbReference>
<evidence type="ECO:0000256" key="10">
    <source>
        <dbReference type="ARBA" id="ARBA00023239"/>
    </source>
</evidence>
<dbReference type="SUPFAM" id="SSF51246">
    <property type="entry name" value="Rudiment single hybrid motif"/>
    <property type="match status" value="1"/>
</dbReference>
<dbReference type="HAMAP" id="MF_01830">
    <property type="entry name" value="Hydro_lyase"/>
    <property type="match status" value="1"/>
</dbReference>
<evidence type="ECO:0000256" key="2">
    <source>
        <dbReference type="ARBA" id="ARBA00007896"/>
    </source>
</evidence>
<dbReference type="Pfam" id="PF07286">
    <property type="entry name" value="D-Glu_cyclase"/>
    <property type="match status" value="1"/>
</dbReference>
<keyword evidence="8 13" id="KW-1133">Transmembrane helix</keyword>
<keyword evidence="7 12" id="KW-0067">ATP-binding</keyword>
<evidence type="ECO:0000256" key="9">
    <source>
        <dbReference type="ARBA" id="ARBA00023136"/>
    </source>
</evidence>
<feature type="transmembrane region" description="Helical" evidence="13">
    <location>
        <begin position="383"/>
        <end position="405"/>
    </location>
</feature>
<dbReference type="Gene3D" id="3.20.20.370">
    <property type="entry name" value="Glycoside hydrolase/deacetylase"/>
    <property type="match status" value="1"/>
</dbReference>
<dbReference type="Gene3D" id="3.30.1490.20">
    <property type="entry name" value="ATP-grasp fold, A domain"/>
    <property type="match status" value="1"/>
</dbReference>
<evidence type="ECO:0000259" key="14">
    <source>
        <dbReference type="PROSITE" id="PS50968"/>
    </source>
</evidence>
<evidence type="ECO:0000256" key="4">
    <source>
        <dbReference type="ARBA" id="ARBA00022692"/>
    </source>
</evidence>
<evidence type="ECO:0000259" key="16">
    <source>
        <dbReference type="PROSITE" id="PS50979"/>
    </source>
</evidence>
<dbReference type="GO" id="GO:0016020">
    <property type="term" value="C:membrane"/>
    <property type="evidence" value="ECO:0007669"/>
    <property type="project" value="UniProtKB-SubCell"/>
</dbReference>
<feature type="transmembrane region" description="Helical" evidence="13">
    <location>
        <begin position="85"/>
        <end position="107"/>
    </location>
</feature>
<dbReference type="Pfam" id="PF02682">
    <property type="entry name" value="CT_C_D"/>
    <property type="match status" value="1"/>
</dbReference>
<keyword evidence="9 13" id="KW-0472">Membrane</keyword>
<dbReference type="PROSITE" id="PS50979">
    <property type="entry name" value="BC"/>
    <property type="match status" value="1"/>
</dbReference>
<dbReference type="SMART" id="SM00797">
    <property type="entry name" value="AHS2"/>
    <property type="match status" value="1"/>
</dbReference>
<dbReference type="HAMAP" id="MF_00691">
    <property type="entry name" value="PxpA"/>
    <property type="match status" value="1"/>
</dbReference>
<dbReference type="Gene3D" id="2.40.100.10">
    <property type="entry name" value="Cyclophilin-like"/>
    <property type="match status" value="1"/>
</dbReference>
<dbReference type="InterPro" id="IPR016185">
    <property type="entry name" value="PreATP-grasp_dom_sf"/>
</dbReference>
<keyword evidence="10" id="KW-0456">Lyase</keyword>
<sequence length="1947" mass="207301">MAAHETENQSFVQKRRSSLIAAIFLMATSAIGPGFITQTATFTATMGSAFAFGIMASIVIDFVVQQNIWRVVTVTKMRASDLANETLPGSGYLLSVLVIFGGLVFNIGNIAGAGLGLNAMFGLAPKWGGLLSALLAIYIFSSRRASTAIDRLMIVLGLVMIALTLYVAFVSGPPVGDALYQSVLPDHINFATITTIVGGTVGGYISYAGAHRLLDKGMGGVENIQAVSSGATKGILVVGLMRYILFLAVLGVVASGVTLDISSQVANPALQAFQHAVGSFGVQLFGFIFWAAAITSVIGAAYTSVTFMTVFNKQMGERQRSIATVIFIAVSLVVYLMLGTAPAALLVFAGGFNGLILPIGMTLFIYVGWKRADLMAGYRYPRWLLWMGLLTCALTCDLGESFGQWSMGDDAAILRLVSSANVACGFHAGSPAGILETLKAAKAQHVVVGAHVAYPDLVGFGRRNMDVASDELTADVIYQIGALQGLARAAGTEVRYVKPHGALYNTIAHHERQALAVIDAILAVDPQLPLVGLAGSPVLALARQKGLKVISEAFADRAYHADGSLVSRREAGSVLHDAGQVAQRMLQLITEGGVESIEGKFTPINADSICVHGDSPGAIAMAAEIRKLLESQGIAIRSFEAIAVAREARLAIREGFDKPTAGMAPGMTQANMICLPREWAFDFLLYAQRNPQSCPVLDVIESGGHQTVLAEAADLRTDIPRYRVWKHGQLVDEITDARAVWEQHPDLVTFLIGCSFTFETPLREAGIDVRHITDGRNVPMYKTNRLCRPAGRLQGELVVSMRPIPAHRVADAVMISGRFPAVHGAPVHVGEPHLLGINDISQPDFGDPVRIEPGEIPVFWACGVTPQAAVMKSGVPFAISHAPGHIFLVELSSLDETLALFDSLSAAPEKGIEEMIPAARTLLIRFCTRETSLATLAEKISRHALTQRAERRSQQVTVPVHYNGEDLPAVAELQGIEVQALIRRHQESVWNVAFTGFAPGFAYMVPDAGGWQTPRRSTPRTRIPAGSVALAGEFSGIYPQASPGGWQLIGQTELKMWDLSREQPALLMPGAQVNFIDAAKITKTISLPARIIPQSLPERTGATLAVLATGLQTLWQDDGRAGRASVGLSESGAMDKSALHAANRIVGNPAGSPCLEITQGGFRARATGDVVISVTGAQCPLTLLTAEGERYAVDGYRPLNLATGDEIHVGTPGRGLRSYLAIRGGFIVPQSLGSAASDTLAKVGPEPVGVGDILAVGAHSHPGPVQLNEIPAWPLPSAEDTVTLDIVLGPRTDWFTAQAIELLTAQCWRVTPQSNRIGLRLAGEQPLARSQPQELPSEGTCSGSIQVPASGQPVLFLHDHPLTGGYPGVKPVTTATHKVLIANRGEIAVRIIRACRDYGVKAVAVYSDVDADALHVHMADEAWALPGIQSGETYLNIPQLVDIARRSGATMVHPGYGFLSERAEFARAVQAAGLIWIGPEPETIEQLGDKVQARKIALQVGAPLVKGTADPVSGAGEVVDFAATHGLPVAIKAAFGGGGRGLKVAWKLEEVEELYHSATREALSAFGRGECYVEQYLDCPRHIEAQVIADKHGNVVVLGTRDCSLQRRNQKLVEEAPAPFISKSQRQEIHNAARDICAHAGYVGAGTVEFLLSRDGKLSFLEVNTRLQVEHPVTEETTGIDIVVEQLRIAEGLPLSIQATPVPRGHSFEFRINAEDAGKGYLPTPGKISVFRGPSGAGVRLDSGVEAGSSVPGSYDSLMAKLIVTGSSREQAIARARRALREFEIDGVASVLPFHRAVMDDPDFIESFAVHTRWIETDFAGRIAFAPRQVPAADEVLTRSWIELDGRRVQLGLPASLLGGLAQANTGGAPKATPELTHEAAIEAPISGVLHGWMKEEGATVAQGEVIGVMEAMKMEVQVIAHRSGRLKQGVEKGASVEAGQSLGEIG</sequence>
<feature type="transmembrane region" description="Helical" evidence="13">
    <location>
        <begin position="322"/>
        <end position="338"/>
    </location>
</feature>
<dbReference type="InterPro" id="IPR051602">
    <property type="entry name" value="ACC_Biotin_Carboxylase"/>
</dbReference>
<evidence type="ECO:0000256" key="7">
    <source>
        <dbReference type="ARBA" id="ARBA00022840"/>
    </source>
</evidence>
<evidence type="ECO:0000256" key="1">
    <source>
        <dbReference type="ARBA" id="ARBA00004141"/>
    </source>
</evidence>
<gene>
    <name evidence="17" type="ORF">BBAD15_g2922</name>
</gene>
<organism evidence="17 18">
    <name type="scientific">Beauveria bassiana D1-5</name>
    <dbReference type="NCBI Taxonomy" id="1245745"/>
    <lineage>
        <taxon>Eukaryota</taxon>
        <taxon>Fungi</taxon>
        <taxon>Dikarya</taxon>
        <taxon>Ascomycota</taxon>
        <taxon>Pezizomycotina</taxon>
        <taxon>Sordariomycetes</taxon>
        <taxon>Hypocreomycetidae</taxon>
        <taxon>Hypocreales</taxon>
        <taxon>Cordycipitaceae</taxon>
        <taxon>Beauveria</taxon>
    </lineage>
</organism>
<evidence type="ECO:0000313" key="18">
    <source>
        <dbReference type="Proteomes" id="UP000030106"/>
    </source>
</evidence>
<dbReference type="InterPro" id="IPR011761">
    <property type="entry name" value="ATP-grasp"/>
</dbReference>
<dbReference type="InterPro" id="IPR029000">
    <property type="entry name" value="Cyclophilin-like_dom_sf"/>
</dbReference>
<dbReference type="GO" id="GO:0005524">
    <property type="term" value="F:ATP binding"/>
    <property type="evidence" value="ECO:0007669"/>
    <property type="project" value="UniProtKB-UniRule"/>
</dbReference>
<dbReference type="InterPro" id="IPR000089">
    <property type="entry name" value="Biotin_lipoyl"/>
</dbReference>
<dbReference type="InterPro" id="IPR011054">
    <property type="entry name" value="Rudment_hybrid_motif"/>
</dbReference>
<evidence type="ECO:0000256" key="6">
    <source>
        <dbReference type="ARBA" id="ARBA00022801"/>
    </source>
</evidence>
<dbReference type="InterPro" id="IPR011053">
    <property type="entry name" value="Single_hybrid_motif"/>
</dbReference>
<keyword evidence="11" id="KW-0092">Biotin</keyword>
<evidence type="ECO:0000256" key="8">
    <source>
        <dbReference type="ARBA" id="ARBA00022989"/>
    </source>
</evidence>
<dbReference type="SMART" id="SM00878">
    <property type="entry name" value="Biotin_carb_C"/>
    <property type="match status" value="1"/>
</dbReference>